<reference evidence="9 10" key="1">
    <citation type="submission" date="2016-10" db="EMBL/GenBank/DDBJ databases">
        <authorList>
            <person name="de Groot N.N."/>
        </authorList>
    </citation>
    <scope>NUCLEOTIDE SEQUENCE [LARGE SCALE GENOMIC DNA]</scope>
    <source>
        <strain evidence="9 10">DSM 12130</strain>
    </source>
</reference>
<dbReference type="GO" id="GO:0061598">
    <property type="term" value="F:molybdopterin adenylyltransferase activity"/>
    <property type="evidence" value="ECO:0007669"/>
    <property type="project" value="UniProtKB-EC"/>
</dbReference>
<evidence type="ECO:0000313" key="9">
    <source>
        <dbReference type="EMBL" id="SDP08811.1"/>
    </source>
</evidence>
<evidence type="ECO:0000256" key="7">
    <source>
        <dbReference type="PIRNR" id="PIRNR006443"/>
    </source>
</evidence>
<keyword evidence="9" id="KW-0808">Transferase</keyword>
<dbReference type="CDD" id="cd00886">
    <property type="entry name" value="MogA_MoaB"/>
    <property type="match status" value="1"/>
</dbReference>
<keyword evidence="9" id="KW-0548">Nucleotidyltransferase</keyword>
<dbReference type="GO" id="GO:0006777">
    <property type="term" value="P:Mo-molybdopterin cofactor biosynthetic process"/>
    <property type="evidence" value="ECO:0007669"/>
    <property type="project" value="UniProtKB-UniRule"/>
</dbReference>
<dbReference type="InterPro" id="IPR051920">
    <property type="entry name" value="MPT_Adenylyltrnsfr/MoaC-Rel"/>
</dbReference>
<dbReference type="InterPro" id="IPR008284">
    <property type="entry name" value="MoCF_biosynth_CS"/>
</dbReference>
<dbReference type="Pfam" id="PF00994">
    <property type="entry name" value="MoCF_biosynth"/>
    <property type="match status" value="1"/>
</dbReference>
<dbReference type="PIRSF" id="PIRSF006443">
    <property type="entry name" value="MoaB"/>
    <property type="match status" value="1"/>
</dbReference>
<name>A0A1H0PUI9_9BACT</name>
<dbReference type="InterPro" id="IPR012245">
    <property type="entry name" value="MoaB"/>
</dbReference>
<sequence>MRNNRQEAMDAADFDKSFAVLTMSDKGSQGNREDTSGRYLQEKLLEQGYVLKDYRIIPDRKELIVETLIELTDVQQNALVVTTGGTGLSPSDVTPEAMERVLEKEIPGMAEAMRSASLQKTSRAMLSRGKAGVRGKSLIVNLPGSLKAVRENLEVILDVIPHALEKIQGGQGDCGGS</sequence>
<dbReference type="SUPFAM" id="SSF53218">
    <property type="entry name" value="Molybdenum cofactor biosynthesis proteins"/>
    <property type="match status" value="1"/>
</dbReference>
<dbReference type="InterPro" id="IPR001453">
    <property type="entry name" value="MoaB/Mog_dom"/>
</dbReference>
<organism evidence="9 10">
    <name type="scientific">Desulforhopalus singaporensis</name>
    <dbReference type="NCBI Taxonomy" id="91360"/>
    <lineage>
        <taxon>Bacteria</taxon>
        <taxon>Pseudomonadati</taxon>
        <taxon>Thermodesulfobacteriota</taxon>
        <taxon>Desulfobulbia</taxon>
        <taxon>Desulfobulbales</taxon>
        <taxon>Desulfocapsaceae</taxon>
        <taxon>Desulforhopalus</taxon>
    </lineage>
</organism>
<comment type="catalytic activity">
    <reaction evidence="5">
        <text>molybdopterin + ATP + H(+) = adenylyl-molybdopterin + diphosphate</text>
        <dbReference type="Rhea" id="RHEA:31331"/>
        <dbReference type="ChEBI" id="CHEBI:15378"/>
        <dbReference type="ChEBI" id="CHEBI:30616"/>
        <dbReference type="ChEBI" id="CHEBI:33019"/>
        <dbReference type="ChEBI" id="CHEBI:58698"/>
        <dbReference type="ChEBI" id="CHEBI:62727"/>
        <dbReference type="EC" id="2.7.7.75"/>
    </reaction>
</comment>
<evidence type="ECO:0000256" key="3">
    <source>
        <dbReference type="ARBA" id="ARBA00015262"/>
    </source>
</evidence>
<dbReference type="PANTHER" id="PTHR43764:SF1">
    <property type="entry name" value="MOLYBDOPTERIN MOLYBDOTRANSFERASE"/>
    <property type="match status" value="1"/>
</dbReference>
<gene>
    <name evidence="9" type="ORF">SAMN05660330_01772</name>
</gene>
<dbReference type="RefSeq" id="WP_092221916.1">
    <property type="nucleotide sequence ID" value="NZ_FNJI01000010.1"/>
</dbReference>
<evidence type="ECO:0000256" key="5">
    <source>
        <dbReference type="ARBA" id="ARBA00051131"/>
    </source>
</evidence>
<dbReference type="Gene3D" id="3.40.980.10">
    <property type="entry name" value="MoaB/Mog-like domain"/>
    <property type="match status" value="1"/>
</dbReference>
<dbReference type="EMBL" id="FNJI01000010">
    <property type="protein sequence ID" value="SDP08811.1"/>
    <property type="molecule type" value="Genomic_DNA"/>
</dbReference>
<dbReference type="OrthoDB" id="9784492at2"/>
<comment type="function">
    <text evidence="6">Catalyzes the adenylation of molybdopterin as part of the biosynthesis of the molybdenum-cofactor.</text>
</comment>
<proteinExistence type="inferred from homology"/>
<protein>
    <recommendedName>
        <fullName evidence="3 7">Molybdenum cofactor biosynthesis protein B</fullName>
    </recommendedName>
</protein>
<dbReference type="Proteomes" id="UP000199073">
    <property type="component" value="Unassembled WGS sequence"/>
</dbReference>
<evidence type="ECO:0000313" key="10">
    <source>
        <dbReference type="Proteomes" id="UP000199073"/>
    </source>
</evidence>
<dbReference type="NCBIfam" id="TIGR00177">
    <property type="entry name" value="molyb_syn"/>
    <property type="match status" value="1"/>
</dbReference>
<accession>A0A1H0PUI9</accession>
<dbReference type="PANTHER" id="PTHR43764">
    <property type="entry name" value="MOLYBDENUM COFACTOR BIOSYNTHESIS"/>
    <property type="match status" value="1"/>
</dbReference>
<evidence type="ECO:0000256" key="1">
    <source>
        <dbReference type="ARBA" id="ARBA00005046"/>
    </source>
</evidence>
<dbReference type="STRING" id="91360.SAMN05660330_01772"/>
<keyword evidence="10" id="KW-1185">Reference proteome</keyword>
<evidence type="ECO:0000256" key="4">
    <source>
        <dbReference type="ARBA" id="ARBA00023150"/>
    </source>
</evidence>
<comment type="pathway">
    <text evidence="1 7">Cofactor biosynthesis; molybdopterin biosynthesis.</text>
</comment>
<evidence type="ECO:0000256" key="6">
    <source>
        <dbReference type="ARBA" id="ARBA00058212"/>
    </source>
</evidence>
<dbReference type="PROSITE" id="PS01078">
    <property type="entry name" value="MOCF_BIOSYNTHESIS_1"/>
    <property type="match status" value="1"/>
</dbReference>
<evidence type="ECO:0000256" key="2">
    <source>
        <dbReference type="ARBA" id="ARBA00006112"/>
    </source>
</evidence>
<comment type="similarity">
    <text evidence="2 7">Belongs to the MoaB/Mog family.</text>
</comment>
<dbReference type="AlphaFoldDB" id="A0A1H0PUI9"/>
<evidence type="ECO:0000259" key="8">
    <source>
        <dbReference type="SMART" id="SM00852"/>
    </source>
</evidence>
<feature type="domain" description="MoaB/Mog" evidence="8">
    <location>
        <begin position="19"/>
        <end position="163"/>
    </location>
</feature>
<keyword evidence="4 7" id="KW-0501">Molybdenum cofactor biosynthesis</keyword>
<dbReference type="SMART" id="SM00852">
    <property type="entry name" value="MoCF_biosynth"/>
    <property type="match status" value="1"/>
</dbReference>
<comment type="function">
    <text evidence="7">May be involved in the biosynthesis of molybdopterin.</text>
</comment>
<dbReference type="UniPathway" id="UPA00344"/>
<dbReference type="InterPro" id="IPR036425">
    <property type="entry name" value="MoaB/Mog-like_dom_sf"/>
</dbReference>